<evidence type="ECO:0000313" key="2">
    <source>
        <dbReference type="Proteomes" id="UP000246114"/>
    </source>
</evidence>
<name>A0A316M992_9CLOT</name>
<sequence>MSYIWVGFDRKISPQLIIEVLKNKFRVSNVYELQTEIDFKIIKEDTKKVFYEIRENNSEFPVIWDFFFFSDFKDDVKARLYLAYYFSKFLKCKTIIDGSGFGTDNSPYWDIVFDEGKAFLVDDIETKFSGDGDELLKVVRELNIDFSRGRG</sequence>
<accession>A0A316M992</accession>
<comment type="caution">
    <text evidence="1">The sequence shown here is derived from an EMBL/GenBank/DDBJ whole genome shotgun (WGS) entry which is preliminary data.</text>
</comment>
<proteinExistence type="predicted"/>
<reference evidence="1 2" key="1">
    <citation type="submission" date="2018-03" db="EMBL/GenBank/DDBJ databases">
        <title>The uncultured portion of the human microbiome is neutrally assembled.</title>
        <authorList>
            <person name="Jeraldo P."/>
            <person name="Boardman L."/>
            <person name="White B.A."/>
            <person name="Nelson H."/>
            <person name="Goldenfeld N."/>
            <person name="Chia N."/>
        </authorList>
    </citation>
    <scope>NUCLEOTIDE SEQUENCE [LARGE SCALE GENOMIC DNA]</scope>
    <source>
        <strain evidence="1">CIM:MAG 903</strain>
    </source>
</reference>
<organism evidence="1 2">
    <name type="scientific">Clostridium cadaveris</name>
    <dbReference type="NCBI Taxonomy" id="1529"/>
    <lineage>
        <taxon>Bacteria</taxon>
        <taxon>Bacillati</taxon>
        <taxon>Bacillota</taxon>
        <taxon>Clostridia</taxon>
        <taxon>Eubacteriales</taxon>
        <taxon>Clostridiaceae</taxon>
        <taxon>Clostridium</taxon>
    </lineage>
</organism>
<dbReference type="EMBL" id="QAMZ01000030">
    <property type="protein sequence ID" value="PWL53809.1"/>
    <property type="molecule type" value="Genomic_DNA"/>
</dbReference>
<dbReference type="AlphaFoldDB" id="A0A316M992"/>
<gene>
    <name evidence="1" type="ORF">DBY38_06530</name>
</gene>
<dbReference type="Proteomes" id="UP000246114">
    <property type="component" value="Unassembled WGS sequence"/>
</dbReference>
<protein>
    <submittedName>
        <fullName evidence="1">Uncharacterized protein</fullName>
    </submittedName>
</protein>
<evidence type="ECO:0000313" key="1">
    <source>
        <dbReference type="EMBL" id="PWL53809.1"/>
    </source>
</evidence>